<name>A0A5A7Q066_STRAF</name>
<comment type="caution">
    <text evidence="1">The sequence shown here is derived from an EMBL/GenBank/DDBJ whole genome shotgun (WGS) entry which is preliminary data.</text>
</comment>
<evidence type="ECO:0000313" key="2">
    <source>
        <dbReference type="Proteomes" id="UP000325081"/>
    </source>
</evidence>
<evidence type="ECO:0000313" key="1">
    <source>
        <dbReference type="EMBL" id="GER38271.1"/>
    </source>
</evidence>
<dbReference type="Proteomes" id="UP000325081">
    <property type="component" value="Unassembled WGS sequence"/>
</dbReference>
<proteinExistence type="predicted"/>
<organism evidence="1 2">
    <name type="scientific">Striga asiatica</name>
    <name type="common">Asiatic witchweed</name>
    <name type="synonym">Buchnera asiatica</name>
    <dbReference type="NCBI Taxonomy" id="4170"/>
    <lineage>
        <taxon>Eukaryota</taxon>
        <taxon>Viridiplantae</taxon>
        <taxon>Streptophyta</taxon>
        <taxon>Embryophyta</taxon>
        <taxon>Tracheophyta</taxon>
        <taxon>Spermatophyta</taxon>
        <taxon>Magnoliopsida</taxon>
        <taxon>eudicotyledons</taxon>
        <taxon>Gunneridae</taxon>
        <taxon>Pentapetalae</taxon>
        <taxon>asterids</taxon>
        <taxon>lamiids</taxon>
        <taxon>Lamiales</taxon>
        <taxon>Orobanchaceae</taxon>
        <taxon>Buchnereae</taxon>
        <taxon>Striga</taxon>
    </lineage>
</organism>
<protein>
    <submittedName>
        <fullName evidence="1">Glutamine synthase clone F11</fullName>
    </submittedName>
</protein>
<dbReference type="EMBL" id="BKCP01005461">
    <property type="protein sequence ID" value="GER38271.1"/>
    <property type="molecule type" value="Genomic_DNA"/>
</dbReference>
<reference evidence="2" key="1">
    <citation type="journal article" date="2019" name="Curr. Biol.">
        <title>Genome Sequence of Striga asiatica Provides Insight into the Evolution of Plant Parasitism.</title>
        <authorList>
            <person name="Yoshida S."/>
            <person name="Kim S."/>
            <person name="Wafula E.K."/>
            <person name="Tanskanen J."/>
            <person name="Kim Y.M."/>
            <person name="Honaas L."/>
            <person name="Yang Z."/>
            <person name="Spallek T."/>
            <person name="Conn C.E."/>
            <person name="Ichihashi Y."/>
            <person name="Cheong K."/>
            <person name="Cui S."/>
            <person name="Der J.P."/>
            <person name="Gundlach H."/>
            <person name="Jiao Y."/>
            <person name="Hori C."/>
            <person name="Ishida J.K."/>
            <person name="Kasahara H."/>
            <person name="Kiba T."/>
            <person name="Kim M.S."/>
            <person name="Koo N."/>
            <person name="Laohavisit A."/>
            <person name="Lee Y.H."/>
            <person name="Lumba S."/>
            <person name="McCourt P."/>
            <person name="Mortimer J.C."/>
            <person name="Mutuku J.M."/>
            <person name="Nomura T."/>
            <person name="Sasaki-Sekimoto Y."/>
            <person name="Seto Y."/>
            <person name="Wang Y."/>
            <person name="Wakatake T."/>
            <person name="Sakakibara H."/>
            <person name="Demura T."/>
            <person name="Yamaguchi S."/>
            <person name="Yoneyama K."/>
            <person name="Manabe R.I."/>
            <person name="Nelson D.C."/>
            <person name="Schulman A.H."/>
            <person name="Timko M.P."/>
            <person name="dePamphilis C.W."/>
            <person name="Choi D."/>
            <person name="Shirasu K."/>
        </authorList>
    </citation>
    <scope>NUCLEOTIDE SEQUENCE [LARGE SCALE GENOMIC DNA]</scope>
    <source>
        <strain evidence="2">cv. UVA1</strain>
    </source>
</reference>
<accession>A0A5A7Q066</accession>
<dbReference type="AlphaFoldDB" id="A0A5A7Q066"/>
<sequence length="158" mass="18040">MPNEVSGLPVYSSKSGTETSLHMDLEPLLNYIERSEVKSRIRLELQNLLHWELGPCPAGPLSCLKDVTGSFDRDIFFTGASRWKFRYSHCKFCYLTSSFIDKPSREEATPIRSLVDVENVRMFTSLRRKSSSPGDRKKTSRKGITLQEKWSITSSLTD</sequence>
<keyword evidence="2" id="KW-1185">Reference proteome</keyword>
<gene>
    <name evidence="1" type="ORF">STAS_14761</name>
</gene>